<evidence type="ECO:0000256" key="1">
    <source>
        <dbReference type="SAM" id="Phobius"/>
    </source>
</evidence>
<protein>
    <submittedName>
        <fullName evidence="2">Uncharacterized protein</fullName>
    </submittedName>
</protein>
<evidence type="ECO:0000313" key="3">
    <source>
        <dbReference type="Proteomes" id="UP001054821"/>
    </source>
</evidence>
<gene>
    <name evidence="2" type="ORF">L3X38_036567</name>
</gene>
<keyword evidence="1" id="KW-0472">Membrane</keyword>
<sequence>MKYSILPLCFLSVNLETNNSDKDQLGFARECLSGGHVKGVVLTEDSIDGSKSRTTATSLLRNCWIQASMELGIDRLHFQASLYTANQILRGRTMDLLGIVVITGSLHIVSLVLATLCG</sequence>
<comment type="caution">
    <text evidence="2">The sequence shown here is derived from an EMBL/GenBank/DDBJ whole genome shotgun (WGS) entry which is preliminary data.</text>
</comment>
<evidence type="ECO:0000313" key="2">
    <source>
        <dbReference type="EMBL" id="KAI5316860.1"/>
    </source>
</evidence>
<organism evidence="2 3">
    <name type="scientific">Prunus dulcis</name>
    <name type="common">Almond</name>
    <name type="synonym">Amygdalus dulcis</name>
    <dbReference type="NCBI Taxonomy" id="3755"/>
    <lineage>
        <taxon>Eukaryota</taxon>
        <taxon>Viridiplantae</taxon>
        <taxon>Streptophyta</taxon>
        <taxon>Embryophyta</taxon>
        <taxon>Tracheophyta</taxon>
        <taxon>Spermatophyta</taxon>
        <taxon>Magnoliopsida</taxon>
        <taxon>eudicotyledons</taxon>
        <taxon>Gunneridae</taxon>
        <taxon>Pentapetalae</taxon>
        <taxon>rosids</taxon>
        <taxon>fabids</taxon>
        <taxon>Rosales</taxon>
        <taxon>Rosaceae</taxon>
        <taxon>Amygdaloideae</taxon>
        <taxon>Amygdaleae</taxon>
        <taxon>Prunus</taxon>
    </lineage>
</organism>
<dbReference type="AlphaFoldDB" id="A0AAD4V1H2"/>
<proteinExistence type="predicted"/>
<dbReference type="EMBL" id="JAJFAZ020000007">
    <property type="protein sequence ID" value="KAI5316860.1"/>
    <property type="molecule type" value="Genomic_DNA"/>
</dbReference>
<accession>A0AAD4V1H2</accession>
<keyword evidence="1" id="KW-0812">Transmembrane</keyword>
<dbReference type="Proteomes" id="UP001054821">
    <property type="component" value="Chromosome 7"/>
</dbReference>
<reference evidence="2 3" key="1">
    <citation type="journal article" date="2022" name="G3 (Bethesda)">
        <title>Whole-genome sequence and methylome profiling of the almond [Prunus dulcis (Mill.) D.A. Webb] cultivar 'Nonpareil'.</title>
        <authorList>
            <person name="D'Amico-Willman K.M."/>
            <person name="Ouma W.Z."/>
            <person name="Meulia T."/>
            <person name="Sideli G.M."/>
            <person name="Gradziel T.M."/>
            <person name="Fresnedo-Ramirez J."/>
        </authorList>
    </citation>
    <scope>NUCLEOTIDE SEQUENCE [LARGE SCALE GENOMIC DNA]</scope>
    <source>
        <strain evidence="2">Clone GOH B32 T37-40</strain>
    </source>
</reference>
<feature type="transmembrane region" description="Helical" evidence="1">
    <location>
        <begin position="96"/>
        <end position="116"/>
    </location>
</feature>
<keyword evidence="3" id="KW-1185">Reference proteome</keyword>
<keyword evidence="1" id="KW-1133">Transmembrane helix</keyword>
<name>A0AAD4V1H2_PRUDU</name>